<dbReference type="PANTHER" id="PTHR11579">
    <property type="entry name" value="PROTEIN-L-ISOASPARTATE O-METHYLTRANSFERASE"/>
    <property type="match status" value="1"/>
</dbReference>
<keyword evidence="4" id="KW-0489">Methyltransferase</keyword>
<dbReference type="STRING" id="989403.SAMN05421798_104237"/>
<protein>
    <recommendedName>
        <fullName evidence="2">Protein-L-isoaspartate O-methyltransferase</fullName>
    </recommendedName>
    <alternativeName>
        <fullName evidence="3">Protein L-isoaspartyl methyltransferase</fullName>
    </alternativeName>
</protein>
<evidence type="ECO:0000256" key="3">
    <source>
        <dbReference type="ARBA" id="ARBA00030757"/>
    </source>
</evidence>
<dbReference type="GO" id="GO:0032259">
    <property type="term" value="P:methylation"/>
    <property type="evidence" value="ECO:0007669"/>
    <property type="project" value="UniProtKB-KW"/>
</dbReference>
<dbReference type="AlphaFoldDB" id="A0A166B1M5"/>
<dbReference type="InterPro" id="IPR029063">
    <property type="entry name" value="SAM-dependent_MTases_sf"/>
</dbReference>
<evidence type="ECO:0000256" key="2">
    <source>
        <dbReference type="ARBA" id="ARBA00013346"/>
    </source>
</evidence>
<dbReference type="GO" id="GO:0005737">
    <property type="term" value="C:cytoplasm"/>
    <property type="evidence" value="ECO:0007669"/>
    <property type="project" value="TreeGrafter"/>
</dbReference>
<evidence type="ECO:0000256" key="1">
    <source>
        <dbReference type="ARBA" id="ARBA00005369"/>
    </source>
</evidence>
<comment type="similarity">
    <text evidence="1">Belongs to the methyltransferase superfamily. L-isoaspartyl/D-aspartyl protein methyltransferase family.</text>
</comment>
<dbReference type="Gene3D" id="3.40.50.150">
    <property type="entry name" value="Vaccinia Virus protein VP39"/>
    <property type="match status" value="1"/>
</dbReference>
<evidence type="ECO:0000313" key="4">
    <source>
        <dbReference type="EMBL" id="KZL21817.1"/>
    </source>
</evidence>
<reference evidence="4 5" key="1">
    <citation type="journal article" date="2016" name="Front. Microbiol.">
        <title>Comparative Genomic Analysis Reveals a Diverse Repertoire of Genes Involved in Prokaryote-Eukaryote Interactions within the Pseudovibrio Genus.</title>
        <authorList>
            <person name="Romano S."/>
            <person name="Fernandez-Guerra A."/>
            <person name="Reen F.J."/>
            <person name="Glockner F.O."/>
            <person name="Crowley S.P."/>
            <person name="O'Sullivan O."/>
            <person name="Cotter P.D."/>
            <person name="Adams C."/>
            <person name="Dobson A.D."/>
            <person name="O'Gara F."/>
        </authorList>
    </citation>
    <scope>NUCLEOTIDE SEQUENCE [LARGE SCALE GENOMIC DNA]</scope>
    <source>
        <strain evidence="4 5">Ad2</strain>
    </source>
</reference>
<gene>
    <name evidence="4" type="primary">pcm_1</name>
    <name evidence="4" type="ORF">PsAD2_00243</name>
</gene>
<dbReference type="EMBL" id="LMCB01000002">
    <property type="protein sequence ID" value="KZL21817.1"/>
    <property type="molecule type" value="Genomic_DNA"/>
</dbReference>
<keyword evidence="4" id="KW-0808">Transferase</keyword>
<dbReference type="Proteomes" id="UP000076577">
    <property type="component" value="Unassembled WGS sequence"/>
</dbReference>
<name>A0A166B1M5_9HYPH</name>
<dbReference type="RefSeq" id="WP_068000957.1">
    <property type="nucleotide sequence ID" value="NZ_FOFM01000004.1"/>
</dbReference>
<evidence type="ECO:0000313" key="5">
    <source>
        <dbReference type="Proteomes" id="UP000076577"/>
    </source>
</evidence>
<dbReference type="InterPro" id="IPR000682">
    <property type="entry name" value="PCMT"/>
</dbReference>
<dbReference type="GO" id="GO:0004719">
    <property type="term" value="F:protein-L-isoaspartate (D-aspartate) O-methyltransferase activity"/>
    <property type="evidence" value="ECO:0007669"/>
    <property type="project" value="InterPro"/>
</dbReference>
<dbReference type="SUPFAM" id="SSF53335">
    <property type="entry name" value="S-adenosyl-L-methionine-dependent methyltransferases"/>
    <property type="match status" value="1"/>
</dbReference>
<keyword evidence="5" id="KW-1185">Reference proteome</keyword>
<dbReference type="OrthoDB" id="9798496at2"/>
<organism evidence="4 5">
    <name type="scientific">Pseudovibrio axinellae</name>
    <dbReference type="NCBI Taxonomy" id="989403"/>
    <lineage>
        <taxon>Bacteria</taxon>
        <taxon>Pseudomonadati</taxon>
        <taxon>Pseudomonadota</taxon>
        <taxon>Alphaproteobacteria</taxon>
        <taxon>Hyphomicrobiales</taxon>
        <taxon>Stappiaceae</taxon>
        <taxon>Pseudovibrio</taxon>
    </lineage>
</organism>
<sequence>MVNFAEQRTLMVDNQLRTNDITDLRIIGAMGKVPREKFVPEKFQELAYIDEDVCVDDGGERKMLKPHIFGRLVQLAEISDKDVVLVVGAASGYGVAVVSYLAESVVGLEVDLALCEAASANLEQLGIENAAVIDGQLSDGYAADAPYDVILVNGSVDELPEALTSQMKEEGRLVVVEGEGNAGVAKLYTKSGANVSSRFAFNAHASALPGFEKPEVFEF</sequence>
<proteinExistence type="inferred from homology"/>
<comment type="caution">
    <text evidence="4">The sequence shown here is derived from an EMBL/GenBank/DDBJ whole genome shotgun (WGS) entry which is preliminary data.</text>
</comment>
<accession>A0A166B1M5</accession>
<dbReference type="PATRIC" id="fig|989403.3.peg.256"/>
<dbReference type="PANTHER" id="PTHR11579:SF18">
    <property type="entry name" value="PROTEIN-L-ISOASPARTATE O-METHYLTRANSFERASE"/>
    <property type="match status" value="1"/>
</dbReference>
<dbReference type="Pfam" id="PF01135">
    <property type="entry name" value="PCMT"/>
    <property type="match status" value="1"/>
</dbReference>